<dbReference type="Gene3D" id="1.20.120.350">
    <property type="entry name" value="Voltage-gated potassium channels. Chain C"/>
    <property type="match status" value="4"/>
</dbReference>
<evidence type="ECO:0000256" key="4">
    <source>
        <dbReference type="ARBA" id="ARBA00022568"/>
    </source>
</evidence>
<dbReference type="Pfam" id="PF00520">
    <property type="entry name" value="Ion_trans"/>
    <property type="match status" value="4"/>
</dbReference>
<keyword evidence="6 17" id="KW-0812">Transmembrane</keyword>
<dbReference type="GO" id="GO:0098703">
    <property type="term" value="P:calcium ion import across plasma membrane"/>
    <property type="evidence" value="ECO:0007669"/>
    <property type="project" value="TreeGrafter"/>
</dbReference>
<feature type="transmembrane region" description="Helical" evidence="17">
    <location>
        <begin position="1421"/>
        <end position="1438"/>
    </location>
</feature>
<feature type="transmembrane region" description="Helical" evidence="17">
    <location>
        <begin position="319"/>
        <end position="343"/>
    </location>
</feature>
<feature type="domain" description="Ion transport" evidence="18">
    <location>
        <begin position="1416"/>
        <end position="1650"/>
    </location>
</feature>
<feature type="transmembrane region" description="Helical" evidence="17">
    <location>
        <begin position="1478"/>
        <end position="1498"/>
    </location>
</feature>
<evidence type="ECO:0000256" key="14">
    <source>
        <dbReference type="ARBA" id="ARBA00061395"/>
    </source>
</evidence>
<gene>
    <name evidence="19" type="ORF">AMORRO_LOCUS3010</name>
</gene>
<protein>
    <recommendedName>
        <fullName evidence="15">Calcium-channel protein CCH1</fullName>
    </recommendedName>
</protein>
<feature type="domain" description="Ion transport" evidence="18">
    <location>
        <begin position="649"/>
        <end position="881"/>
    </location>
</feature>
<feature type="transmembrane region" description="Helical" evidence="17">
    <location>
        <begin position="760"/>
        <end position="789"/>
    </location>
</feature>
<feature type="transmembrane region" description="Helical" evidence="17">
    <location>
        <begin position="1541"/>
        <end position="1563"/>
    </location>
</feature>
<organism evidence="19 20">
    <name type="scientific">Acaulospora morrowiae</name>
    <dbReference type="NCBI Taxonomy" id="94023"/>
    <lineage>
        <taxon>Eukaryota</taxon>
        <taxon>Fungi</taxon>
        <taxon>Fungi incertae sedis</taxon>
        <taxon>Mucoromycota</taxon>
        <taxon>Glomeromycotina</taxon>
        <taxon>Glomeromycetes</taxon>
        <taxon>Diversisporales</taxon>
        <taxon>Acaulosporaceae</taxon>
        <taxon>Acaulospora</taxon>
    </lineage>
</organism>
<keyword evidence="8" id="KW-0851">Voltage-gated channel</keyword>
<feature type="transmembrane region" description="Helical" evidence="17">
    <location>
        <begin position="569"/>
        <end position="598"/>
    </location>
</feature>
<feature type="transmembrane region" description="Helical" evidence="17">
    <location>
        <begin position="1079"/>
        <end position="1102"/>
    </location>
</feature>
<feature type="transmembrane region" description="Helical" evidence="17">
    <location>
        <begin position="681"/>
        <end position="700"/>
    </location>
</feature>
<evidence type="ECO:0000256" key="7">
    <source>
        <dbReference type="ARBA" id="ARBA00022837"/>
    </source>
</evidence>
<keyword evidence="9 17" id="KW-1133">Transmembrane helix</keyword>
<dbReference type="InterPro" id="IPR005821">
    <property type="entry name" value="Ion_trans_dom"/>
</dbReference>
<evidence type="ECO:0000259" key="18">
    <source>
        <dbReference type="Pfam" id="PF00520"/>
    </source>
</evidence>
<sequence>MEGNTDPSHKAISTDTNLQAQEDSHDEVLSSKFPDNITPSNPGFGSISFGDTPSRTYQYSDQLMLRDDSLNEHSQQLTPFLGEENIEEEGNEEYVEMLDVSRRQSLAIEPSSDVENDREDYFENFDKVDDDTTADIHQKSQGDTRIHFDDPDHEHSNKNTKSRRETSKSLRRMSSLLTRVSSRVVNISNLTREQLQKVDEHILEDFKPKRQSRFRKSSERNSVINYEKISQKLPITSELPKNKNSTTNPLSGNALLIFGPDHPIRRSLYVILSNPWTETFILGLIITNIILWIVDNWAPPPIGVNNPRRTKWGSSAIDYALLAIFIIYTFEILCRIVVSGFIINPEIERTDNVAQSKSESAENAKSNQHTRSIKRHSAYLRHTFNRLDMVAVTCYWIDLALTFSGVNHFFIFKALSTLRSLRLLAISSGGSTILQSLKKSAPLLLNVTYFIGFFFVLLSIIGVQAFKGSLQRRCVWVDPSGSNNYTLETQYCGGYHQNGTSHPFIGSPVQYAKGYICPEGQVCMEVGNPHNGLYTFDNVGYSMILMFLVASTSNWTDLMYIIMDSEFGWSSIFFVTGIVILNFWLLNLFVAVITSMFAKIREDNASRSAFTLSKSTPVLLEEEEGWTIQNGRQKSSNWLSRFMEQTKYWWIVLIFIDIFVMAYRSSSMTSDFAEFLDRTELAFTIIFAVEIILRLLSYTPKYYLFFHSNKETVDLLLAIVTCIIQIPVIKNSTAYPYLTAFQIVRVYRVVIAVPRLRNMLINVLGSVAGIANLILFILMVNLIAAISGLLLLQGDIPNDGINLMTFADIFNSFIAFYQLFSGSDWTNVFNNVLEYDSKAGSTLSAIIAALFLLTYLSVSNFILLNMFVAVIAENFEIAEEEKHKIQVQEFRQKSDPSVKKDEAIYRWNFYRYFKAKPKAISVESIPSNLILQTQKSRVWDFLKDNQDDGKKNHSTKNLMEPTNNFIIRIKRFFGYNVEDDEIALIEQKVERPSLQYEETKGITENKNLLATPVAGAHTETYIDDYQERQALKADFIAAHPGYDTSLWLFSSNNRLRKFCQFLVPPSHGRRIRGIPPSQTWSFCVSAFIYVCVVSNVVLATIVVPSYQKQYFQDRGGLKRITWFWITDVAFTAIFTLEFLIKVIADGFLLTPNAYLLNVWNIVDFFVLSTLYANVIIGPTSRFGAPRIIRSFKALRALRLINLNSAIKDTFYEILIAGAPRILDASFLALCLIIPFAIYGTNIFAGLFYNCNDNGSSVQRNSDCVGEYGASTFYWTYPVPRVWDNPYEYSFDSFKDSLLILFEGVSGEGWIGVMNSAMQITGIDLSPQPNATKWHALFFIVFNMTGAVFVLTLFISVIITNFQKKSGDAYLTEEQKRWNDLKKLLKRIKPSKIPKVRPTGRFREFCYDYACEKRGTFSRIMTVIYILHMILLMTEFYRAPKWWEISRVTVLLIFIGIYIIELGMKLLGLGWKVFRANHWNLFDLVVVAGAAITTVPSLIVESDGMIIQFQKIFLCLITFKLFQKSDVMNQLFKNTIGSLPSIFNLFAVWFIVFVIYSIVFMEIFGLTRYGQNGNDHVNFRHFGISMLTFFRMSTGEQWNSLMHDFSVESPNCVQDDNFLNSDCGSRTWAYILFISWNVLSMYIFANMFIGLKAWGAIDTERTGYIKSENIGKFFSKLEGSFQVRIYDSEHLISNLILNSRVVYTPTAEVDTGKMTSSIATNRKSNPLVEGNMDIRKLEQNIKNISPSKTFERKRIYNMIYQEAMLSTERDVHGNEKGISFTNMLLLLAHYKLVNDEKCLTINEYIKRANKLERVKDNVSRDRVKSLLRTIYWRRKFKAIRENRRSKVESVPLIMVNNQESQLPTLQISTPSLGRISFQSNSPTTPTFAATSQTPNSPSSQISERDRSIAASEFNLENSPRASHDSDGGYFLGASTSNIWSSSDTNRDMDDVTAEQVLNSFQSNSWHAILQEMSQNEENSQSQQ</sequence>
<feature type="transmembrane region" description="Helical" evidence="17">
    <location>
        <begin position="841"/>
        <end position="864"/>
    </location>
</feature>
<comment type="subcellular location">
    <subcellularLocation>
        <location evidence="1">Cell membrane</location>
        <topology evidence="1">Multi-pass membrane protein</topology>
    </subcellularLocation>
</comment>
<feature type="region of interest" description="Disordered" evidence="16">
    <location>
        <begin position="1"/>
        <end position="55"/>
    </location>
</feature>
<evidence type="ECO:0000256" key="12">
    <source>
        <dbReference type="ARBA" id="ARBA00023180"/>
    </source>
</evidence>
<name>A0A9N9EY05_9GLOM</name>
<evidence type="ECO:0000256" key="10">
    <source>
        <dbReference type="ARBA" id="ARBA00023065"/>
    </source>
</evidence>
<comment type="similarity">
    <text evidence="14">Belongs to the calcium channel alpha-1 subunit (TC 1.A.1.11) family.</text>
</comment>
<evidence type="ECO:0000256" key="15">
    <source>
        <dbReference type="ARBA" id="ARBA00067459"/>
    </source>
</evidence>
<proteinExistence type="inferred from homology"/>
<feature type="transmembrane region" description="Helical" evidence="17">
    <location>
        <begin position="1627"/>
        <end position="1650"/>
    </location>
</feature>
<dbReference type="PANTHER" id="PTHR45628">
    <property type="entry name" value="VOLTAGE-DEPENDENT CALCIUM CHANNEL TYPE A SUBUNIT ALPHA-1"/>
    <property type="match status" value="1"/>
</dbReference>
<evidence type="ECO:0000313" key="20">
    <source>
        <dbReference type="Proteomes" id="UP000789342"/>
    </source>
</evidence>
<dbReference type="Proteomes" id="UP000789342">
    <property type="component" value="Unassembled WGS sequence"/>
</dbReference>
<feature type="transmembrane region" description="Helical" evidence="17">
    <location>
        <begin position="648"/>
        <end position="666"/>
    </location>
</feature>
<evidence type="ECO:0000256" key="16">
    <source>
        <dbReference type="SAM" id="MobiDB-lite"/>
    </source>
</evidence>
<keyword evidence="10" id="KW-0406">Ion transport</keyword>
<reference evidence="19" key="1">
    <citation type="submission" date="2021-06" db="EMBL/GenBank/DDBJ databases">
        <authorList>
            <person name="Kallberg Y."/>
            <person name="Tangrot J."/>
            <person name="Rosling A."/>
        </authorList>
    </citation>
    <scope>NUCLEOTIDE SEQUENCE</scope>
    <source>
        <strain evidence="19">CL551</strain>
    </source>
</reference>
<feature type="transmembrane region" description="Helical" evidence="17">
    <location>
        <begin position="1122"/>
        <end position="1144"/>
    </location>
</feature>
<dbReference type="GO" id="GO:0005891">
    <property type="term" value="C:voltage-gated calcium channel complex"/>
    <property type="evidence" value="ECO:0007669"/>
    <property type="project" value="TreeGrafter"/>
</dbReference>
<dbReference type="OrthoDB" id="416585at2759"/>
<feature type="transmembrane region" description="Helical" evidence="17">
    <location>
        <begin position="443"/>
        <end position="463"/>
    </location>
</feature>
<dbReference type="Gene3D" id="1.10.287.70">
    <property type="match status" value="4"/>
</dbReference>
<evidence type="ECO:0000256" key="1">
    <source>
        <dbReference type="ARBA" id="ARBA00004651"/>
    </source>
</evidence>
<evidence type="ECO:0000256" key="6">
    <source>
        <dbReference type="ARBA" id="ARBA00022692"/>
    </source>
</evidence>
<dbReference type="InterPro" id="IPR050599">
    <property type="entry name" value="VDCC_alpha-1_subunit"/>
</dbReference>
<feature type="transmembrane region" description="Helical" evidence="17">
    <location>
        <begin position="1444"/>
        <end position="1466"/>
    </location>
</feature>
<feature type="compositionally biased region" description="Basic and acidic residues" evidence="16">
    <location>
        <begin position="134"/>
        <end position="168"/>
    </location>
</feature>
<feature type="domain" description="Ion transport" evidence="18">
    <location>
        <begin position="1083"/>
        <end position="1364"/>
    </location>
</feature>
<keyword evidence="7" id="KW-0106">Calcium</keyword>
<evidence type="ECO:0000256" key="9">
    <source>
        <dbReference type="ARBA" id="ARBA00022989"/>
    </source>
</evidence>
<feature type="transmembrane region" description="Helical" evidence="17">
    <location>
        <begin position="280"/>
        <end position="298"/>
    </location>
</feature>
<evidence type="ECO:0000256" key="13">
    <source>
        <dbReference type="ARBA" id="ARBA00023303"/>
    </source>
</evidence>
<keyword evidence="2" id="KW-0813">Transport</keyword>
<dbReference type="FunFam" id="1.10.287.70:FF:000093">
    <property type="entry name" value="Calcium channel subunit Cch1"/>
    <property type="match status" value="1"/>
</dbReference>
<keyword evidence="3" id="KW-1003">Cell membrane</keyword>
<dbReference type="GO" id="GO:0008331">
    <property type="term" value="F:high voltage-gated calcium channel activity"/>
    <property type="evidence" value="ECO:0007669"/>
    <property type="project" value="TreeGrafter"/>
</dbReference>
<evidence type="ECO:0000256" key="5">
    <source>
        <dbReference type="ARBA" id="ARBA00022673"/>
    </source>
</evidence>
<comment type="caution">
    <text evidence="19">The sequence shown here is derived from an EMBL/GenBank/DDBJ whole genome shotgun (WGS) entry which is preliminary data.</text>
</comment>
<evidence type="ECO:0000256" key="17">
    <source>
        <dbReference type="SAM" id="Phobius"/>
    </source>
</evidence>
<feature type="domain" description="Ion transport" evidence="18">
    <location>
        <begin position="275"/>
        <end position="603"/>
    </location>
</feature>
<feature type="transmembrane region" description="Helical" evidence="17">
    <location>
        <begin position="1226"/>
        <end position="1248"/>
    </location>
</feature>
<keyword evidence="12" id="KW-0325">Glycoprotein</keyword>
<feature type="transmembrane region" description="Helical" evidence="17">
    <location>
        <begin position="801"/>
        <end position="820"/>
    </location>
</feature>
<keyword evidence="5" id="KW-0107">Calcium channel</keyword>
<evidence type="ECO:0000313" key="19">
    <source>
        <dbReference type="EMBL" id="CAG8495913.1"/>
    </source>
</evidence>
<feature type="compositionally biased region" description="Polar residues" evidence="16">
    <location>
        <begin position="37"/>
        <end position="55"/>
    </location>
</feature>
<evidence type="ECO:0000256" key="2">
    <source>
        <dbReference type="ARBA" id="ARBA00022448"/>
    </source>
</evidence>
<feature type="compositionally biased region" description="Polar residues" evidence="16">
    <location>
        <begin position="11"/>
        <end position="21"/>
    </location>
</feature>
<dbReference type="InterPro" id="IPR027359">
    <property type="entry name" value="Volt_channel_dom_sf"/>
</dbReference>
<feature type="region of interest" description="Disordered" evidence="16">
    <location>
        <begin position="1872"/>
        <end position="1905"/>
    </location>
</feature>
<evidence type="ECO:0000256" key="11">
    <source>
        <dbReference type="ARBA" id="ARBA00023136"/>
    </source>
</evidence>
<keyword evidence="20" id="KW-1185">Reference proteome</keyword>
<feature type="region of interest" description="Disordered" evidence="16">
    <location>
        <begin position="127"/>
        <end position="172"/>
    </location>
</feature>
<feature type="transmembrane region" description="Helical" evidence="17">
    <location>
        <begin position="1333"/>
        <end position="1358"/>
    </location>
</feature>
<keyword evidence="4" id="KW-0109">Calcium transport</keyword>
<feature type="transmembrane region" description="Helical" evidence="17">
    <location>
        <begin position="389"/>
        <end position="409"/>
    </location>
</feature>
<dbReference type="PANTHER" id="PTHR45628:SF7">
    <property type="entry name" value="VOLTAGE-DEPENDENT CALCIUM CHANNEL TYPE A SUBUNIT ALPHA-1"/>
    <property type="match status" value="1"/>
</dbReference>
<dbReference type="EMBL" id="CAJVPV010001391">
    <property type="protein sequence ID" value="CAG8495913.1"/>
    <property type="molecule type" value="Genomic_DNA"/>
</dbReference>
<evidence type="ECO:0000256" key="8">
    <source>
        <dbReference type="ARBA" id="ARBA00022882"/>
    </source>
</evidence>
<dbReference type="SUPFAM" id="SSF81324">
    <property type="entry name" value="Voltage-gated potassium channels"/>
    <property type="match status" value="4"/>
</dbReference>
<feature type="transmembrane region" description="Helical" evidence="17">
    <location>
        <begin position="543"/>
        <end position="563"/>
    </location>
</feature>
<accession>A0A9N9EY05</accession>
<feature type="compositionally biased region" description="Polar residues" evidence="16">
    <location>
        <begin position="1872"/>
        <end position="1900"/>
    </location>
</feature>
<feature type="transmembrane region" description="Helical" evidence="17">
    <location>
        <begin position="1156"/>
        <end position="1176"/>
    </location>
</feature>
<keyword evidence="13" id="KW-0407">Ion channel</keyword>
<evidence type="ECO:0000256" key="3">
    <source>
        <dbReference type="ARBA" id="ARBA00022475"/>
    </source>
</evidence>
<keyword evidence="11 17" id="KW-0472">Membrane</keyword>